<evidence type="ECO:0000313" key="2">
    <source>
        <dbReference type="Proteomes" id="UP000533533"/>
    </source>
</evidence>
<dbReference type="EMBL" id="JACHVZ010000001">
    <property type="protein sequence ID" value="MBB2925794.1"/>
    <property type="molecule type" value="Genomic_DNA"/>
</dbReference>
<reference evidence="1 2" key="1">
    <citation type="submission" date="2020-08" db="EMBL/GenBank/DDBJ databases">
        <title>Genomic Encyclopedia of Type Strains, Phase IV (KMG-V): Genome sequencing to study the core and pangenomes of soil and plant-associated prokaryotes.</title>
        <authorList>
            <person name="Whitman W."/>
        </authorList>
    </citation>
    <scope>NUCLEOTIDE SEQUENCE [LARGE SCALE GENOMIC DNA]</scope>
    <source>
        <strain evidence="1 2">SRMrh-85</strain>
    </source>
</reference>
<protein>
    <recommendedName>
        <fullName evidence="3">Integrase</fullName>
    </recommendedName>
</protein>
<organism evidence="1 2">
    <name type="scientific">Paraburkholderia silvatlantica</name>
    <dbReference type="NCBI Taxonomy" id="321895"/>
    <lineage>
        <taxon>Bacteria</taxon>
        <taxon>Pseudomonadati</taxon>
        <taxon>Pseudomonadota</taxon>
        <taxon>Betaproteobacteria</taxon>
        <taxon>Burkholderiales</taxon>
        <taxon>Burkholderiaceae</taxon>
        <taxon>Paraburkholderia</taxon>
    </lineage>
</organism>
<dbReference type="RefSeq" id="WP_243413154.1">
    <property type="nucleotide sequence ID" value="NZ_JACHVZ010000001.1"/>
</dbReference>
<name>A0ABR6FEE3_9BURK</name>
<dbReference type="Proteomes" id="UP000533533">
    <property type="component" value="Unassembled WGS sequence"/>
</dbReference>
<sequence length="94" mass="10396">MLIDPVSLSFPAPASLSALRAWYAGVDSRKAVQRYCAQALEGRQSARGGIGRTRRQIVAFALSRHRGDLAMPFQCSADERTCQIEQIFTRRPSA</sequence>
<gene>
    <name evidence="1" type="ORF">FHX59_000200</name>
</gene>
<evidence type="ECO:0008006" key="3">
    <source>
        <dbReference type="Google" id="ProtNLM"/>
    </source>
</evidence>
<comment type="caution">
    <text evidence="1">The sequence shown here is derived from an EMBL/GenBank/DDBJ whole genome shotgun (WGS) entry which is preliminary data.</text>
</comment>
<accession>A0ABR6FEE3</accession>
<keyword evidence="2" id="KW-1185">Reference proteome</keyword>
<evidence type="ECO:0000313" key="1">
    <source>
        <dbReference type="EMBL" id="MBB2925794.1"/>
    </source>
</evidence>
<proteinExistence type="predicted"/>